<sequence length="234" mass="25814">MPGPGQDAVLGQLQDVALASLDWGFLEARPGVPRSEHQRQALRSLSCVLCPVGLFVHWTQCDVHWTGSSVQQERCGPQEGTGCRRARPGLAQTVLEVTADKHCVWQLLSTLGELQEQMCDGCMKPGYEPSTVLGPAPEEAAPTPLSTCPTLQFVSTGAPSSSPAPTWPQALAPLRLTFLTLHAEQRAREREGREEEEEEEEEDRTTTFMSLVWKGLPEKLESWDPGRPRCRDSQ</sequence>
<dbReference type="Proteomes" id="UP000028990">
    <property type="component" value="Unassembled WGS sequence"/>
</dbReference>
<evidence type="ECO:0000313" key="3">
    <source>
        <dbReference type="Proteomes" id="UP000028990"/>
    </source>
</evidence>
<dbReference type="AlphaFoldDB" id="A0A091D4K4"/>
<gene>
    <name evidence="2" type="ORF">H920_13199</name>
</gene>
<feature type="region of interest" description="Disordered" evidence="1">
    <location>
        <begin position="215"/>
        <end position="234"/>
    </location>
</feature>
<organism evidence="2 3">
    <name type="scientific">Fukomys damarensis</name>
    <name type="common">Damaraland mole rat</name>
    <name type="synonym">Cryptomys damarensis</name>
    <dbReference type="NCBI Taxonomy" id="885580"/>
    <lineage>
        <taxon>Eukaryota</taxon>
        <taxon>Metazoa</taxon>
        <taxon>Chordata</taxon>
        <taxon>Craniata</taxon>
        <taxon>Vertebrata</taxon>
        <taxon>Euteleostomi</taxon>
        <taxon>Mammalia</taxon>
        <taxon>Eutheria</taxon>
        <taxon>Euarchontoglires</taxon>
        <taxon>Glires</taxon>
        <taxon>Rodentia</taxon>
        <taxon>Hystricomorpha</taxon>
        <taxon>Bathyergidae</taxon>
        <taxon>Fukomys</taxon>
    </lineage>
</organism>
<keyword evidence="3" id="KW-1185">Reference proteome</keyword>
<accession>A0A091D4K4</accession>
<evidence type="ECO:0000256" key="1">
    <source>
        <dbReference type="SAM" id="MobiDB-lite"/>
    </source>
</evidence>
<evidence type="ECO:0000313" key="2">
    <source>
        <dbReference type="EMBL" id="KFO25438.1"/>
    </source>
</evidence>
<feature type="compositionally biased region" description="Basic and acidic residues" evidence="1">
    <location>
        <begin position="216"/>
        <end position="234"/>
    </location>
</feature>
<protein>
    <submittedName>
        <fullName evidence="2">Uncharacterized protein</fullName>
    </submittedName>
</protein>
<name>A0A091D4K4_FUKDA</name>
<feature type="compositionally biased region" description="Acidic residues" evidence="1">
    <location>
        <begin position="194"/>
        <end position="203"/>
    </location>
</feature>
<reference evidence="2 3" key="1">
    <citation type="submission" date="2013-11" db="EMBL/GenBank/DDBJ databases">
        <title>The Damaraland mole rat (Fukomys damarensis) genome and evolution of African mole rats.</title>
        <authorList>
            <person name="Gladyshev V.N."/>
            <person name="Fang X."/>
        </authorList>
    </citation>
    <scope>NUCLEOTIDE SEQUENCE [LARGE SCALE GENOMIC DNA]</scope>
    <source>
        <tissue evidence="2">Liver</tissue>
    </source>
</reference>
<proteinExistence type="predicted"/>
<feature type="region of interest" description="Disordered" evidence="1">
    <location>
        <begin position="185"/>
        <end position="207"/>
    </location>
</feature>
<dbReference type="EMBL" id="KN123358">
    <property type="protein sequence ID" value="KFO25438.1"/>
    <property type="molecule type" value="Genomic_DNA"/>
</dbReference>